<sequence>MTELLAHDFEMLIFNIYVNLFMLAEDQQDLFIERCRQLKQKDCNVCFKDQTQQNSTTYVSEAQNQKLKSAHLECHQRMLTIFSKTALFTKRLYMTLAPKHPNRKKTIWRVP</sequence>
<evidence type="ECO:0000313" key="1">
    <source>
        <dbReference type="EnsemblMetazoa" id="BGLB033228-PA"/>
    </source>
</evidence>
<reference evidence="1" key="1">
    <citation type="submission" date="2020-05" db="UniProtKB">
        <authorList>
            <consortium name="EnsemblMetazoa"/>
        </authorList>
    </citation>
    <scope>IDENTIFICATION</scope>
    <source>
        <strain evidence="1">BB02</strain>
    </source>
</reference>
<dbReference type="AlphaFoldDB" id="A0A2C9LNL0"/>
<accession>A0A2C9LNL0</accession>
<dbReference type="Proteomes" id="UP000076420">
    <property type="component" value="Unassembled WGS sequence"/>
</dbReference>
<dbReference type="VEuPathDB" id="VectorBase:BGLB033228"/>
<dbReference type="OrthoDB" id="6155861at2759"/>
<name>A0A2C9LNL0_BIOGL</name>
<evidence type="ECO:0000313" key="2">
    <source>
        <dbReference type="Proteomes" id="UP000076420"/>
    </source>
</evidence>
<gene>
    <name evidence="1" type="primary">106061416</name>
</gene>
<dbReference type="KEGG" id="bgt:106061416"/>
<dbReference type="EnsemblMetazoa" id="BGLB033228-RA">
    <property type="protein sequence ID" value="BGLB033228-PA"/>
    <property type="gene ID" value="BGLB033228"/>
</dbReference>
<proteinExistence type="predicted"/>
<organism evidence="1 2">
    <name type="scientific">Biomphalaria glabrata</name>
    <name type="common">Bloodfluke planorb</name>
    <name type="synonym">Freshwater snail</name>
    <dbReference type="NCBI Taxonomy" id="6526"/>
    <lineage>
        <taxon>Eukaryota</taxon>
        <taxon>Metazoa</taxon>
        <taxon>Spiralia</taxon>
        <taxon>Lophotrochozoa</taxon>
        <taxon>Mollusca</taxon>
        <taxon>Gastropoda</taxon>
        <taxon>Heterobranchia</taxon>
        <taxon>Euthyneura</taxon>
        <taxon>Panpulmonata</taxon>
        <taxon>Hygrophila</taxon>
        <taxon>Lymnaeoidea</taxon>
        <taxon>Planorbidae</taxon>
        <taxon>Biomphalaria</taxon>
    </lineage>
</organism>
<protein>
    <submittedName>
        <fullName evidence="1">Uncharacterized protein</fullName>
    </submittedName>
</protein>